<evidence type="ECO:0000256" key="10">
    <source>
        <dbReference type="ARBA" id="ARBA00023027"/>
    </source>
</evidence>
<evidence type="ECO:0000259" key="18">
    <source>
        <dbReference type="SMART" id="SM00900"/>
    </source>
</evidence>
<keyword evidence="12 16" id="KW-0406">Ion transport</keyword>
<dbReference type="Proteomes" id="UP001501337">
    <property type="component" value="Unassembled WGS sequence"/>
</dbReference>
<comment type="cofactor">
    <cofactor evidence="16 17">
        <name>FMN</name>
        <dbReference type="ChEBI" id="CHEBI:58210"/>
    </cofactor>
</comment>
<dbReference type="SMART" id="SM00900">
    <property type="entry name" value="FMN_bind"/>
    <property type="match status" value="1"/>
</dbReference>
<keyword evidence="1 16" id="KW-0813">Transport</keyword>
<comment type="caution">
    <text evidence="16">Lacks conserved residue(s) required for the propagation of feature annotation.</text>
</comment>
<comment type="subunit">
    <text evidence="16 17">Composed of six subunits; NqrA, NqrB, NqrC, NqrD, NqrE and NqrF.</text>
</comment>
<evidence type="ECO:0000256" key="9">
    <source>
        <dbReference type="ARBA" id="ARBA00022989"/>
    </source>
</evidence>
<sequence length="268" mass="29030">MAKGSSTGKTLTVAFLLCIVCSVVVSAAAVMLRPVQTENRELNVKENILMAAGMIEAGSSKDEVETSFASITPKLIELETGRFVEPSEIGLKNIEEFQQQKVATREGTSYTLSQAEDIAGLGRVEKYAKVYLASENGEVSRVIVPVRGYGLWSTLYGFMALEQDANTIAGFGFYEHGETPGLGGEVDNPNWKAQWSGKKVYGDDGDVAIRLIKGGVNPSAPNAKHHVDSLSGATLTSRGIENLIQYWLGEQGLKPFLERIKNGEIRNV</sequence>
<keyword evidence="14 16" id="KW-0472">Membrane</keyword>
<dbReference type="RefSeq" id="WP_344809566.1">
    <property type="nucleotide sequence ID" value="NZ_BAABBO010000022.1"/>
</dbReference>
<keyword evidence="4 16" id="KW-0597">Phosphoprotein</keyword>
<keyword evidence="8 16" id="KW-1278">Translocase</keyword>
<feature type="modified residue" description="FMN phosphoryl threonine" evidence="16">
    <location>
        <position position="234"/>
    </location>
</feature>
<proteinExistence type="inferred from homology"/>
<dbReference type="Pfam" id="PF04205">
    <property type="entry name" value="FMN_bind"/>
    <property type="match status" value="1"/>
</dbReference>
<evidence type="ECO:0000256" key="8">
    <source>
        <dbReference type="ARBA" id="ARBA00022967"/>
    </source>
</evidence>
<evidence type="ECO:0000256" key="1">
    <source>
        <dbReference type="ARBA" id="ARBA00022448"/>
    </source>
</evidence>
<comment type="catalytic activity">
    <reaction evidence="16 17">
        <text>a ubiquinone + n Na(+)(in) + NADH + H(+) = a ubiquinol + n Na(+)(out) + NAD(+)</text>
        <dbReference type="Rhea" id="RHEA:47748"/>
        <dbReference type="Rhea" id="RHEA-COMP:9565"/>
        <dbReference type="Rhea" id="RHEA-COMP:9566"/>
        <dbReference type="ChEBI" id="CHEBI:15378"/>
        <dbReference type="ChEBI" id="CHEBI:16389"/>
        <dbReference type="ChEBI" id="CHEBI:17976"/>
        <dbReference type="ChEBI" id="CHEBI:29101"/>
        <dbReference type="ChEBI" id="CHEBI:57540"/>
        <dbReference type="ChEBI" id="CHEBI:57945"/>
        <dbReference type="EC" id="7.2.1.1"/>
    </reaction>
</comment>
<keyword evidence="10 16" id="KW-0520">NAD</keyword>
<evidence type="ECO:0000256" key="11">
    <source>
        <dbReference type="ARBA" id="ARBA00023053"/>
    </source>
</evidence>
<dbReference type="EMBL" id="BAABBO010000022">
    <property type="protein sequence ID" value="GAA3978518.1"/>
    <property type="molecule type" value="Genomic_DNA"/>
</dbReference>
<dbReference type="InterPro" id="IPR007329">
    <property type="entry name" value="FMN-bd"/>
</dbReference>
<keyword evidence="15 16" id="KW-0739">Sodium transport</keyword>
<evidence type="ECO:0000256" key="3">
    <source>
        <dbReference type="ARBA" id="ARBA00022519"/>
    </source>
</evidence>
<gene>
    <name evidence="16" type="primary">nqrC</name>
    <name evidence="19" type="ORF">GCM10022278_38970</name>
</gene>
<evidence type="ECO:0000256" key="6">
    <source>
        <dbReference type="ARBA" id="ARBA00022643"/>
    </source>
</evidence>
<dbReference type="NCBIfam" id="NF003749">
    <property type="entry name" value="PRK05346.1-5"/>
    <property type="match status" value="1"/>
</dbReference>
<reference evidence="20" key="1">
    <citation type="journal article" date="2019" name="Int. J. Syst. Evol. Microbiol.">
        <title>The Global Catalogue of Microorganisms (GCM) 10K type strain sequencing project: providing services to taxonomists for standard genome sequencing and annotation.</title>
        <authorList>
            <consortium name="The Broad Institute Genomics Platform"/>
            <consortium name="The Broad Institute Genome Sequencing Center for Infectious Disease"/>
            <person name="Wu L."/>
            <person name="Ma J."/>
        </authorList>
    </citation>
    <scope>NUCLEOTIDE SEQUENCE [LARGE SCALE GENOMIC DNA]</scope>
    <source>
        <strain evidence="20">JCM 17555</strain>
    </source>
</reference>
<dbReference type="PANTHER" id="PTHR37838:SF1">
    <property type="entry name" value="NA(+)-TRANSLOCATING NADH-QUINONE REDUCTASE SUBUNIT C"/>
    <property type="match status" value="1"/>
</dbReference>
<comment type="subcellular location">
    <subcellularLocation>
        <location evidence="16">Cell membrane</location>
        <topology evidence="16">Single-pass membrane protein</topology>
    </subcellularLocation>
</comment>
<evidence type="ECO:0000256" key="4">
    <source>
        <dbReference type="ARBA" id="ARBA00022553"/>
    </source>
</evidence>
<evidence type="ECO:0000256" key="13">
    <source>
        <dbReference type="ARBA" id="ARBA00023075"/>
    </source>
</evidence>
<dbReference type="PANTHER" id="PTHR37838">
    <property type="entry name" value="NA(+)-TRANSLOCATING NADH-QUINONE REDUCTASE SUBUNIT C"/>
    <property type="match status" value="1"/>
</dbReference>
<evidence type="ECO:0000313" key="20">
    <source>
        <dbReference type="Proteomes" id="UP001501337"/>
    </source>
</evidence>
<organism evidence="19 20">
    <name type="scientific">Allohahella marinimesophila</name>
    <dbReference type="NCBI Taxonomy" id="1054972"/>
    <lineage>
        <taxon>Bacteria</taxon>
        <taxon>Pseudomonadati</taxon>
        <taxon>Pseudomonadota</taxon>
        <taxon>Gammaproteobacteria</taxon>
        <taxon>Oceanospirillales</taxon>
        <taxon>Hahellaceae</taxon>
        <taxon>Allohahella</taxon>
    </lineage>
</organism>
<keyword evidence="3" id="KW-0997">Cell inner membrane</keyword>
<dbReference type="EC" id="7.2.1.1" evidence="16 17"/>
<comment type="caution">
    <text evidence="19">The sequence shown here is derived from an EMBL/GenBank/DDBJ whole genome shotgun (WGS) entry which is preliminary data.</text>
</comment>
<keyword evidence="13 16" id="KW-0830">Ubiquinone</keyword>
<evidence type="ECO:0000256" key="15">
    <source>
        <dbReference type="ARBA" id="ARBA00023201"/>
    </source>
</evidence>
<accession>A0ABP7Q8Y9</accession>
<keyword evidence="5 16" id="KW-0285">Flavoprotein</keyword>
<dbReference type="HAMAP" id="MF_00427">
    <property type="entry name" value="NqrC"/>
    <property type="match status" value="1"/>
</dbReference>
<evidence type="ECO:0000256" key="2">
    <source>
        <dbReference type="ARBA" id="ARBA00022475"/>
    </source>
</evidence>
<keyword evidence="9 16" id="KW-1133">Transmembrane helix</keyword>
<keyword evidence="11 16" id="KW-0915">Sodium</keyword>
<evidence type="ECO:0000256" key="7">
    <source>
        <dbReference type="ARBA" id="ARBA00022692"/>
    </source>
</evidence>
<dbReference type="NCBIfam" id="TIGR01938">
    <property type="entry name" value="nqrC"/>
    <property type="match status" value="1"/>
</dbReference>
<feature type="domain" description="FMN-binding" evidence="18">
    <location>
        <begin position="150"/>
        <end position="251"/>
    </location>
</feature>
<dbReference type="InterPro" id="IPR010204">
    <property type="entry name" value="NqrC"/>
</dbReference>
<dbReference type="PIRSF" id="PIRSF009437">
    <property type="entry name" value="NQR-1_subunit_C"/>
    <property type="match status" value="1"/>
</dbReference>
<protein>
    <recommendedName>
        <fullName evidence="16 17">Na(+)-translocating NADH-quinone reductase subunit C</fullName>
        <shortName evidence="16 17">Na(+)-NQR subunit C</shortName>
        <shortName evidence="16 17">Na(+)-translocating NQR subunit C</shortName>
        <ecNumber evidence="16 17">7.2.1.1</ecNumber>
    </recommendedName>
    <alternativeName>
        <fullName evidence="16 17">NQR complex subunit C</fullName>
    </alternativeName>
    <alternativeName>
        <fullName evidence="16 17">NQR-1 subunit C</fullName>
    </alternativeName>
</protein>
<comment type="similarity">
    <text evidence="16 17">Belongs to the NqrC family.</text>
</comment>
<evidence type="ECO:0000313" key="19">
    <source>
        <dbReference type="EMBL" id="GAA3978518.1"/>
    </source>
</evidence>
<keyword evidence="7 16" id="KW-0812">Transmembrane</keyword>
<evidence type="ECO:0000256" key="12">
    <source>
        <dbReference type="ARBA" id="ARBA00023065"/>
    </source>
</evidence>
<keyword evidence="6 16" id="KW-0288">FMN</keyword>
<keyword evidence="20" id="KW-1185">Reference proteome</keyword>
<name>A0ABP7Q8Y9_9GAMM</name>
<evidence type="ECO:0000256" key="14">
    <source>
        <dbReference type="ARBA" id="ARBA00023136"/>
    </source>
</evidence>
<keyword evidence="2 16" id="KW-1003">Cell membrane</keyword>
<evidence type="ECO:0000256" key="16">
    <source>
        <dbReference type="HAMAP-Rule" id="MF_00427"/>
    </source>
</evidence>
<evidence type="ECO:0000256" key="5">
    <source>
        <dbReference type="ARBA" id="ARBA00022630"/>
    </source>
</evidence>
<evidence type="ECO:0000256" key="17">
    <source>
        <dbReference type="PIRNR" id="PIRNR009437"/>
    </source>
</evidence>
<comment type="function">
    <text evidence="16">NQR complex catalyzes the reduction of ubiquinone-1 to ubiquinol by two successive reactions, coupled with the transport of Na(+) ions from the cytoplasm to the periplasm. NqrA to NqrE are probably involved in the second step, the conversion of ubisemiquinone to ubiquinol.</text>
</comment>